<reference evidence="4" key="1">
    <citation type="submission" date="2016-06" db="UniProtKB">
        <authorList>
            <consortium name="WormBaseParasite"/>
        </authorList>
    </citation>
    <scope>IDENTIFICATION</scope>
</reference>
<protein>
    <submittedName>
        <fullName evidence="4">Secreted protein</fullName>
    </submittedName>
</protein>
<organism evidence="4">
    <name type="scientific">Schistocephalus solidus</name>
    <name type="common">Tapeworm</name>
    <dbReference type="NCBI Taxonomy" id="70667"/>
    <lineage>
        <taxon>Eukaryota</taxon>
        <taxon>Metazoa</taxon>
        <taxon>Spiralia</taxon>
        <taxon>Lophotrochozoa</taxon>
        <taxon>Platyhelminthes</taxon>
        <taxon>Cestoda</taxon>
        <taxon>Eucestoda</taxon>
        <taxon>Diphyllobothriidea</taxon>
        <taxon>Diphyllobothriidae</taxon>
        <taxon>Schistocephalus</taxon>
    </lineage>
</organism>
<dbReference type="WBParaSite" id="SSLN_0000478601-mRNA-1">
    <property type="protein sequence ID" value="SSLN_0000478601-mRNA-1"/>
    <property type="gene ID" value="SSLN_0000478601"/>
</dbReference>
<reference evidence="2 3" key="2">
    <citation type="submission" date="2018-11" db="EMBL/GenBank/DDBJ databases">
        <authorList>
            <consortium name="Pathogen Informatics"/>
        </authorList>
    </citation>
    <scope>NUCLEOTIDE SEQUENCE [LARGE SCALE GENOMIC DNA]</scope>
    <source>
        <strain evidence="2 3">NST_G2</strain>
    </source>
</reference>
<name>A0A183SK83_SCHSO</name>
<dbReference type="AlphaFoldDB" id="A0A183SK83"/>
<gene>
    <name evidence="2" type="ORF">SSLN_LOCUS4631</name>
</gene>
<feature type="compositionally biased region" description="Basic and acidic residues" evidence="1">
    <location>
        <begin position="46"/>
        <end position="57"/>
    </location>
</feature>
<keyword evidence="3" id="KW-1185">Reference proteome</keyword>
<proteinExistence type="predicted"/>
<accession>A0A183SK83</accession>
<sequence>MAISSHFTVHLPIIQAVLRLLEWLESEPQGRASPVTRSLGSSQWPHPEHDRHDRRAKPGEGLRCCLRLHTRPTVAQAYSGRSPTKTKLWSSAAVWDVQATLFMDSTAYLLAEEWARKGALNKGWVSRLLQPAAAHRSRS</sequence>
<evidence type="ECO:0000313" key="2">
    <source>
        <dbReference type="EMBL" id="VDL91016.1"/>
    </source>
</evidence>
<feature type="compositionally biased region" description="Polar residues" evidence="1">
    <location>
        <begin position="35"/>
        <end position="44"/>
    </location>
</feature>
<evidence type="ECO:0000256" key="1">
    <source>
        <dbReference type="SAM" id="MobiDB-lite"/>
    </source>
</evidence>
<dbReference type="Proteomes" id="UP000275846">
    <property type="component" value="Unassembled WGS sequence"/>
</dbReference>
<dbReference type="EMBL" id="UYSU01032938">
    <property type="protein sequence ID" value="VDL91016.1"/>
    <property type="molecule type" value="Genomic_DNA"/>
</dbReference>
<evidence type="ECO:0000313" key="3">
    <source>
        <dbReference type="Proteomes" id="UP000275846"/>
    </source>
</evidence>
<evidence type="ECO:0000313" key="4">
    <source>
        <dbReference type="WBParaSite" id="SSLN_0000478601-mRNA-1"/>
    </source>
</evidence>
<feature type="region of interest" description="Disordered" evidence="1">
    <location>
        <begin position="31"/>
        <end position="57"/>
    </location>
</feature>